<dbReference type="Proteomes" id="UP001642484">
    <property type="component" value="Unassembled WGS sequence"/>
</dbReference>
<comment type="caution">
    <text evidence="3">The sequence shown here is derived from an EMBL/GenBank/DDBJ whole genome shotgun (WGS) entry which is preliminary data.</text>
</comment>
<dbReference type="EMBL" id="CAXAMN010029027">
    <property type="protein sequence ID" value="CAK9118476.1"/>
    <property type="molecule type" value="Genomic_DNA"/>
</dbReference>
<feature type="compositionally biased region" description="Low complexity" evidence="2">
    <location>
        <begin position="312"/>
        <end position="350"/>
    </location>
</feature>
<accession>A0ABP0T1F7</accession>
<reference evidence="3 4" key="1">
    <citation type="submission" date="2024-02" db="EMBL/GenBank/DDBJ databases">
        <authorList>
            <person name="Chen Y."/>
            <person name="Shah S."/>
            <person name="Dougan E. K."/>
            <person name="Thang M."/>
            <person name="Chan C."/>
        </authorList>
    </citation>
    <scope>NUCLEOTIDE SEQUENCE [LARGE SCALE GENOMIC DNA]</scope>
</reference>
<evidence type="ECO:0000256" key="1">
    <source>
        <dbReference type="SAM" id="Coils"/>
    </source>
</evidence>
<evidence type="ECO:0000256" key="2">
    <source>
        <dbReference type="SAM" id="MobiDB-lite"/>
    </source>
</evidence>
<gene>
    <name evidence="3" type="ORF">CCMP2556_LOCUS55554</name>
</gene>
<feature type="compositionally biased region" description="Pro residues" evidence="2">
    <location>
        <begin position="351"/>
        <end position="364"/>
    </location>
</feature>
<sequence>MVGERRRPAVGLAHEDRAPRADEESLLEDLLRLRNQLMEVQAEACNVREKIRCAERDSAKKDKLLQELLSNAKGGSGVSGVVLDQLREDLQALLRAKRQAYEARQQLDEKESKIASVRQDLRATKLSELEEDVQRAKAEAKVKAADLEAQGESNSYLVKSQTCQKEAKDLFQEMVETQNSVAAIHQQIAKLQDERVRFDQLAEEHQQQAESLKEKRLEIEEQKEQCEERLLGLANVEALHKEKTEVSARVRMRLAEVKEAVRAGEAVKKTLPDCRVDARLFQPGFQPEQAEKGWAWRLLDALQTETQAGAMPTTPVAPAAAPTPAAPVAAKAEATSAPVAQAVHAELPELPEAPPAPPEAPPEESPQSSPQSRRSSPQAPPPEAPPQSSAPSPHAPASPQRRGAASPAKSSGSYGDEEFDEDFEEESEVEE</sequence>
<feature type="coiled-coil region" evidence="1">
    <location>
        <begin position="174"/>
        <end position="229"/>
    </location>
</feature>
<evidence type="ECO:0000313" key="4">
    <source>
        <dbReference type="Proteomes" id="UP001642484"/>
    </source>
</evidence>
<feature type="coiled-coil region" evidence="1">
    <location>
        <begin position="83"/>
        <end position="150"/>
    </location>
</feature>
<organism evidence="3 4">
    <name type="scientific">Durusdinium trenchii</name>
    <dbReference type="NCBI Taxonomy" id="1381693"/>
    <lineage>
        <taxon>Eukaryota</taxon>
        <taxon>Sar</taxon>
        <taxon>Alveolata</taxon>
        <taxon>Dinophyceae</taxon>
        <taxon>Suessiales</taxon>
        <taxon>Symbiodiniaceae</taxon>
        <taxon>Durusdinium</taxon>
    </lineage>
</organism>
<feature type="compositionally biased region" description="Acidic residues" evidence="2">
    <location>
        <begin position="415"/>
        <end position="431"/>
    </location>
</feature>
<feature type="compositionally biased region" description="Low complexity" evidence="2">
    <location>
        <begin position="365"/>
        <end position="377"/>
    </location>
</feature>
<protein>
    <submittedName>
        <fullName evidence="3">Uncharacterized protein</fullName>
    </submittedName>
</protein>
<keyword evidence="4" id="KW-1185">Reference proteome</keyword>
<evidence type="ECO:0000313" key="3">
    <source>
        <dbReference type="EMBL" id="CAK9118476.1"/>
    </source>
</evidence>
<feature type="region of interest" description="Disordered" evidence="2">
    <location>
        <begin position="312"/>
        <end position="431"/>
    </location>
</feature>
<name>A0ABP0T1F7_9DINO</name>
<keyword evidence="1" id="KW-0175">Coiled coil</keyword>
<feature type="compositionally biased region" description="Low complexity" evidence="2">
    <location>
        <begin position="386"/>
        <end position="400"/>
    </location>
</feature>
<proteinExistence type="predicted"/>